<gene>
    <name evidence="1" type="ORF">WJX75_001936</name>
</gene>
<dbReference type="Proteomes" id="UP001491310">
    <property type="component" value="Unassembled WGS sequence"/>
</dbReference>
<evidence type="ECO:0000313" key="1">
    <source>
        <dbReference type="EMBL" id="KAK9917216.1"/>
    </source>
</evidence>
<comment type="caution">
    <text evidence="1">The sequence shown here is derived from an EMBL/GenBank/DDBJ whole genome shotgun (WGS) entry which is preliminary data.</text>
</comment>
<reference evidence="1 2" key="1">
    <citation type="journal article" date="2024" name="Nat. Commun.">
        <title>Phylogenomics reveals the evolutionary origins of lichenization in chlorophyte algae.</title>
        <authorList>
            <person name="Puginier C."/>
            <person name="Libourel C."/>
            <person name="Otte J."/>
            <person name="Skaloud P."/>
            <person name="Haon M."/>
            <person name="Grisel S."/>
            <person name="Petersen M."/>
            <person name="Berrin J.G."/>
            <person name="Delaux P.M."/>
            <person name="Dal Grande F."/>
            <person name="Keller J."/>
        </authorList>
    </citation>
    <scope>NUCLEOTIDE SEQUENCE [LARGE SCALE GENOMIC DNA]</scope>
    <source>
        <strain evidence="1 2">SAG 216-7</strain>
    </source>
</reference>
<dbReference type="EMBL" id="JALJOT010000002">
    <property type="protein sequence ID" value="KAK9917216.1"/>
    <property type="molecule type" value="Genomic_DNA"/>
</dbReference>
<name>A0ABR2YZR9_9CHLO</name>
<protein>
    <submittedName>
        <fullName evidence="1">Uncharacterized protein</fullName>
    </submittedName>
</protein>
<keyword evidence="2" id="KW-1185">Reference proteome</keyword>
<sequence length="153" mass="16506">MDSDRVSVSQLCADFSGDEQDVRGRQPCIIFQIGNSRFQIGSLTDPGRAAAWPGSHSTTGFSYEASRELFAAVYDKAAIAGQTLIGMGAQKLDASTGTEGCIELQRANRQCIGALSFHLDTHGYDFDHPVYSPWGANIENPHNRVVDIGQRGG</sequence>
<organism evidence="1 2">
    <name type="scientific">Coccomyxa subellipsoidea</name>
    <dbReference type="NCBI Taxonomy" id="248742"/>
    <lineage>
        <taxon>Eukaryota</taxon>
        <taxon>Viridiplantae</taxon>
        <taxon>Chlorophyta</taxon>
        <taxon>core chlorophytes</taxon>
        <taxon>Trebouxiophyceae</taxon>
        <taxon>Trebouxiophyceae incertae sedis</taxon>
        <taxon>Coccomyxaceae</taxon>
        <taxon>Coccomyxa</taxon>
    </lineage>
</organism>
<accession>A0ABR2YZR9</accession>
<proteinExistence type="predicted"/>
<evidence type="ECO:0000313" key="2">
    <source>
        <dbReference type="Proteomes" id="UP001491310"/>
    </source>
</evidence>